<dbReference type="PANTHER" id="PTHR33375:SF1">
    <property type="entry name" value="CHROMOSOME-PARTITIONING PROTEIN PARB-RELATED"/>
    <property type="match status" value="1"/>
</dbReference>
<dbReference type="PANTHER" id="PTHR33375">
    <property type="entry name" value="CHROMOSOME-PARTITIONING PROTEIN PARB-RELATED"/>
    <property type="match status" value="1"/>
</dbReference>
<protein>
    <submittedName>
        <fullName evidence="5">ParB/RepB/Spo0J family partition protein</fullName>
    </submittedName>
</protein>
<accession>A0A7V5U2R8</accession>
<dbReference type="NCBIfam" id="TIGR00180">
    <property type="entry name" value="parB_part"/>
    <property type="match status" value="1"/>
</dbReference>
<feature type="domain" description="ParB-like N-terminal" evidence="4">
    <location>
        <begin position="29"/>
        <end position="118"/>
    </location>
</feature>
<dbReference type="Gene3D" id="1.10.10.2830">
    <property type="match status" value="1"/>
</dbReference>
<keyword evidence="3" id="KW-0238">DNA-binding</keyword>
<dbReference type="Gene3D" id="3.90.1530.30">
    <property type="match status" value="1"/>
</dbReference>
<dbReference type="GO" id="GO:0005694">
    <property type="term" value="C:chromosome"/>
    <property type="evidence" value="ECO:0007669"/>
    <property type="project" value="TreeGrafter"/>
</dbReference>
<dbReference type="Pfam" id="PF23552">
    <property type="entry name" value="ParB_C"/>
    <property type="match status" value="1"/>
</dbReference>
<dbReference type="InterPro" id="IPR057240">
    <property type="entry name" value="ParB_dimer_C"/>
</dbReference>
<name>A0A7V5U2R8_9BACT</name>
<organism evidence="5">
    <name type="scientific">Thermodesulfatator atlanticus</name>
    <dbReference type="NCBI Taxonomy" id="501497"/>
    <lineage>
        <taxon>Bacteria</taxon>
        <taxon>Pseudomonadati</taxon>
        <taxon>Thermodesulfobacteriota</taxon>
        <taxon>Thermodesulfobacteria</taxon>
        <taxon>Thermodesulfobacteriales</taxon>
        <taxon>Thermodesulfatatoraceae</taxon>
        <taxon>Thermodesulfatator</taxon>
    </lineage>
</organism>
<dbReference type="EMBL" id="DROK01000179">
    <property type="protein sequence ID" value="HHI97440.1"/>
    <property type="molecule type" value="Genomic_DNA"/>
</dbReference>
<dbReference type="SMART" id="SM00470">
    <property type="entry name" value="ParB"/>
    <property type="match status" value="1"/>
</dbReference>
<evidence type="ECO:0000256" key="1">
    <source>
        <dbReference type="ARBA" id="ARBA00006295"/>
    </source>
</evidence>
<comment type="similarity">
    <text evidence="1">Belongs to the ParB family.</text>
</comment>
<dbReference type="CDD" id="cd16393">
    <property type="entry name" value="SPO0J_N"/>
    <property type="match status" value="1"/>
</dbReference>
<evidence type="ECO:0000313" key="5">
    <source>
        <dbReference type="EMBL" id="HHI97440.1"/>
    </source>
</evidence>
<dbReference type="Proteomes" id="UP000886101">
    <property type="component" value="Unassembled WGS sequence"/>
</dbReference>
<dbReference type="Pfam" id="PF02195">
    <property type="entry name" value="ParB_N"/>
    <property type="match status" value="1"/>
</dbReference>
<dbReference type="GO" id="GO:0007059">
    <property type="term" value="P:chromosome segregation"/>
    <property type="evidence" value="ECO:0007669"/>
    <property type="project" value="UniProtKB-KW"/>
</dbReference>
<dbReference type="GO" id="GO:0045881">
    <property type="term" value="P:positive regulation of sporulation resulting in formation of a cellular spore"/>
    <property type="evidence" value="ECO:0007669"/>
    <property type="project" value="TreeGrafter"/>
</dbReference>
<dbReference type="FunFam" id="3.90.1530.30:FF:000001">
    <property type="entry name" value="Chromosome partitioning protein ParB"/>
    <property type="match status" value="1"/>
</dbReference>
<dbReference type="InterPro" id="IPR004437">
    <property type="entry name" value="ParB/RepB/Spo0J"/>
</dbReference>
<dbReference type="GO" id="GO:0003677">
    <property type="term" value="F:DNA binding"/>
    <property type="evidence" value="ECO:0007669"/>
    <property type="project" value="UniProtKB-KW"/>
</dbReference>
<dbReference type="InterPro" id="IPR050336">
    <property type="entry name" value="Chromosome_partition/occlusion"/>
</dbReference>
<comment type="caution">
    <text evidence="5">The sequence shown here is derived from an EMBL/GenBank/DDBJ whole genome shotgun (WGS) entry which is preliminary data.</text>
</comment>
<keyword evidence="2" id="KW-0159">Chromosome partition</keyword>
<evidence type="ECO:0000256" key="2">
    <source>
        <dbReference type="ARBA" id="ARBA00022829"/>
    </source>
</evidence>
<dbReference type="InterPro" id="IPR036086">
    <property type="entry name" value="ParB/Sulfiredoxin_sf"/>
</dbReference>
<gene>
    <name evidence="5" type="ORF">ENJ96_06270</name>
</gene>
<dbReference type="SUPFAM" id="SSF109709">
    <property type="entry name" value="KorB DNA-binding domain-like"/>
    <property type="match status" value="1"/>
</dbReference>
<dbReference type="Pfam" id="PF17762">
    <property type="entry name" value="HTH_ParB"/>
    <property type="match status" value="1"/>
</dbReference>
<dbReference type="AlphaFoldDB" id="A0A7V5U2R8"/>
<evidence type="ECO:0000256" key="3">
    <source>
        <dbReference type="ARBA" id="ARBA00023125"/>
    </source>
</evidence>
<dbReference type="InterPro" id="IPR003115">
    <property type="entry name" value="ParB_N"/>
</dbReference>
<dbReference type="SUPFAM" id="SSF110849">
    <property type="entry name" value="ParB/Sulfiredoxin"/>
    <property type="match status" value="1"/>
</dbReference>
<dbReference type="InterPro" id="IPR041468">
    <property type="entry name" value="HTH_ParB/Spo0J"/>
</dbReference>
<sequence length="286" mass="32391">MPKSKERGLGKGLEALLPEKSWQDEPQIFFCPLEAIKPSPYQPRVKKDAGLEELAASIKEKGVLQPLIVREITPGLYELVAGERRFQAAKLAGVENVPVIVKELSDQEALELALVENLQREDLNPIEEARGYARLMEEFGLTQEEIARRVGKSRAAVANTLRLLKLPEEIQEDLLAERLTAGHARALLALAEPHLMKRVRDEIIRRGLSVRQTEALVKGLKKEKPPKPAKDPNLLALEQELADLLGTKVRFDWRGKRGRLTIEFYSPEQFEAFLNRLREEKWPSTS</sequence>
<reference evidence="5" key="1">
    <citation type="journal article" date="2020" name="mSystems">
        <title>Genome- and Community-Level Interaction Insights into Carbon Utilization and Element Cycling Functions of Hydrothermarchaeota in Hydrothermal Sediment.</title>
        <authorList>
            <person name="Zhou Z."/>
            <person name="Liu Y."/>
            <person name="Xu W."/>
            <person name="Pan J."/>
            <person name="Luo Z.H."/>
            <person name="Li M."/>
        </authorList>
    </citation>
    <scope>NUCLEOTIDE SEQUENCE [LARGE SCALE GENOMIC DNA]</scope>
    <source>
        <strain evidence="5">HyVt-533</strain>
    </source>
</reference>
<proteinExistence type="inferred from homology"/>
<dbReference type="FunFam" id="1.10.10.2830:FF:000001">
    <property type="entry name" value="Chromosome partitioning protein ParB"/>
    <property type="match status" value="1"/>
</dbReference>
<evidence type="ECO:0000259" key="4">
    <source>
        <dbReference type="SMART" id="SM00470"/>
    </source>
</evidence>